<proteinExistence type="predicted"/>
<evidence type="ECO:0008006" key="4">
    <source>
        <dbReference type="Google" id="ProtNLM"/>
    </source>
</evidence>
<evidence type="ECO:0000313" key="2">
    <source>
        <dbReference type="EMBL" id="SFE66035.1"/>
    </source>
</evidence>
<organism evidence="2 3">
    <name type="scientific">Sunxiuqinia elliptica</name>
    <dbReference type="NCBI Taxonomy" id="655355"/>
    <lineage>
        <taxon>Bacteria</taxon>
        <taxon>Pseudomonadati</taxon>
        <taxon>Bacteroidota</taxon>
        <taxon>Bacteroidia</taxon>
        <taxon>Marinilabiliales</taxon>
        <taxon>Prolixibacteraceae</taxon>
        <taxon>Sunxiuqinia</taxon>
    </lineage>
</organism>
<dbReference type="Proteomes" id="UP000198964">
    <property type="component" value="Unassembled WGS sequence"/>
</dbReference>
<reference evidence="2 3" key="1">
    <citation type="submission" date="2016-10" db="EMBL/GenBank/DDBJ databases">
        <authorList>
            <person name="de Groot N.N."/>
        </authorList>
    </citation>
    <scope>NUCLEOTIDE SEQUENCE [LARGE SCALE GENOMIC DNA]</scope>
    <source>
        <strain evidence="2 3">CGMCC 1.9156</strain>
    </source>
</reference>
<keyword evidence="3" id="KW-1185">Reference proteome</keyword>
<gene>
    <name evidence="2" type="ORF">SAMN05216283_101694</name>
</gene>
<evidence type="ECO:0000313" key="3">
    <source>
        <dbReference type="Proteomes" id="UP000198964"/>
    </source>
</evidence>
<dbReference type="RefSeq" id="WP_093918408.1">
    <property type="nucleotide sequence ID" value="NZ_FONW01000001.1"/>
</dbReference>
<dbReference type="EMBL" id="FONW01000001">
    <property type="protein sequence ID" value="SFE66035.1"/>
    <property type="molecule type" value="Genomic_DNA"/>
</dbReference>
<accession>A0A1I2CD01</accession>
<dbReference type="AlphaFoldDB" id="A0A1I2CD01"/>
<evidence type="ECO:0000256" key="1">
    <source>
        <dbReference type="SAM" id="SignalP"/>
    </source>
</evidence>
<feature type="signal peptide" evidence="1">
    <location>
        <begin position="1"/>
        <end position="20"/>
    </location>
</feature>
<feature type="chain" id="PRO_5011629689" description="NIPSNAP protein" evidence="1">
    <location>
        <begin position="21"/>
        <end position="142"/>
    </location>
</feature>
<keyword evidence="1" id="KW-0732">Signal</keyword>
<name>A0A1I2CD01_9BACT</name>
<sequence>MKRINLLLVMLLFLASGLFAQDEIKPSKFENVSWHEVVFIDFKPGKVERAKEIIEEYKAAGKAAGVTGPETHWLMTGEYNMMLIWTMKGGPADLEWRRSPDGVKWWTEFIKQQGSKEAAEALQKEYASLVLKTTSYITHKEL</sequence>
<protein>
    <recommendedName>
        <fullName evidence="4">NIPSNAP protein</fullName>
    </recommendedName>
</protein>